<feature type="region of interest" description="Disordered" evidence="1">
    <location>
        <begin position="38"/>
        <end position="67"/>
    </location>
</feature>
<feature type="compositionally biased region" description="Polar residues" evidence="1">
    <location>
        <begin position="38"/>
        <end position="54"/>
    </location>
</feature>
<organism evidence="2 3">
    <name type="scientific">Puccinia striiformis f. sp. tritici PST-78</name>
    <dbReference type="NCBI Taxonomy" id="1165861"/>
    <lineage>
        <taxon>Eukaryota</taxon>
        <taxon>Fungi</taxon>
        <taxon>Dikarya</taxon>
        <taxon>Basidiomycota</taxon>
        <taxon>Pucciniomycotina</taxon>
        <taxon>Pucciniomycetes</taxon>
        <taxon>Pucciniales</taxon>
        <taxon>Pucciniaceae</taxon>
        <taxon>Puccinia</taxon>
    </lineage>
</organism>
<protein>
    <submittedName>
        <fullName evidence="2">Uncharacterized protein</fullName>
    </submittedName>
</protein>
<comment type="caution">
    <text evidence="2">The sequence shown here is derived from an EMBL/GenBank/DDBJ whole genome shotgun (WGS) entry which is preliminary data.</text>
</comment>
<feature type="region of interest" description="Disordered" evidence="1">
    <location>
        <begin position="1"/>
        <end position="25"/>
    </location>
</feature>
<keyword evidence="3" id="KW-1185">Reference proteome</keyword>
<reference evidence="3" key="1">
    <citation type="submission" date="2014-03" db="EMBL/GenBank/DDBJ databases">
        <title>The Genome Sequence of Puccinia striiformis f. sp. tritici PST-78.</title>
        <authorList>
            <consortium name="The Broad Institute Genome Sequencing Platform"/>
            <person name="Cuomo C."/>
            <person name="Hulbert S."/>
            <person name="Chen X."/>
            <person name="Walker B."/>
            <person name="Young S.K."/>
            <person name="Zeng Q."/>
            <person name="Gargeya S."/>
            <person name="Fitzgerald M."/>
            <person name="Haas B."/>
            <person name="Abouelleil A."/>
            <person name="Alvarado L."/>
            <person name="Arachchi H.M."/>
            <person name="Berlin A.M."/>
            <person name="Chapman S.B."/>
            <person name="Goldberg J."/>
            <person name="Griggs A."/>
            <person name="Gujja S."/>
            <person name="Hansen M."/>
            <person name="Howarth C."/>
            <person name="Imamovic A."/>
            <person name="Larimer J."/>
            <person name="McCowan C."/>
            <person name="Montmayeur A."/>
            <person name="Murphy C."/>
            <person name="Neiman D."/>
            <person name="Pearson M."/>
            <person name="Priest M."/>
            <person name="Roberts A."/>
            <person name="Saif S."/>
            <person name="Shea T."/>
            <person name="Sisk P."/>
            <person name="Sykes S."/>
            <person name="Wortman J."/>
            <person name="Nusbaum C."/>
            <person name="Birren B."/>
        </authorList>
    </citation>
    <scope>NUCLEOTIDE SEQUENCE [LARGE SCALE GENOMIC DNA]</scope>
    <source>
        <strain evidence="3">race PST-78</strain>
    </source>
</reference>
<dbReference type="AlphaFoldDB" id="A0A0L0VAM3"/>
<proteinExistence type="predicted"/>
<evidence type="ECO:0000313" key="2">
    <source>
        <dbReference type="EMBL" id="KNE96312.1"/>
    </source>
</evidence>
<evidence type="ECO:0000256" key="1">
    <source>
        <dbReference type="SAM" id="MobiDB-lite"/>
    </source>
</evidence>
<accession>A0A0L0VAM3</accession>
<dbReference type="EMBL" id="AJIL01000084">
    <property type="protein sequence ID" value="KNE96312.1"/>
    <property type="molecule type" value="Genomic_DNA"/>
</dbReference>
<evidence type="ECO:0000313" key="3">
    <source>
        <dbReference type="Proteomes" id="UP000054564"/>
    </source>
</evidence>
<gene>
    <name evidence="2" type="ORF">PSTG_10431</name>
</gene>
<dbReference type="Proteomes" id="UP000054564">
    <property type="component" value="Unassembled WGS sequence"/>
</dbReference>
<name>A0A0L0VAM3_9BASI</name>
<sequence>MVVLPLSKRKLPYPELDPKTPNSLNSEFAPTVISSEVAPTSTAYSPDSPSTEFQCQRKHHDGEPQGSVLVDKITRGGNKLADDGDTRDCLLPSGSLSLEEVINLKEEIVKTKSTLQLQYSEMEEKIHIHHGAPNFTNSHHKYLRGDKGTPPLLAHTHTHTPHSQGGEVYRHQKHSDRWPVKTGHRHDTHSQSLVSAGHRHDLQMAGFNRPSTMYVVSMAGFNQPSTQENIVDGRF</sequence>